<sequence length="125" mass="14471">MAYSNQNSFNKSKSHVNSTSIFSQARRNMSFRRKKLPVVQVEAGGKKHRQKVSPVKIFRQDRLKGKKLQYLSMKKIKDCYWLAVNDILKGHGASDTFERRFVVDTSFAIPMMTLSFATFPNHRSI</sequence>
<keyword evidence="2" id="KW-1185">Reference proteome</keyword>
<name>A0AAN8YJH4_SOLBU</name>
<reference evidence="1 2" key="1">
    <citation type="submission" date="2024-02" db="EMBL/GenBank/DDBJ databases">
        <title>de novo genome assembly of Solanum bulbocastanum strain 11H21.</title>
        <authorList>
            <person name="Hosaka A.J."/>
        </authorList>
    </citation>
    <scope>NUCLEOTIDE SEQUENCE [LARGE SCALE GENOMIC DNA]</scope>
    <source>
        <tissue evidence="1">Young leaves</tissue>
    </source>
</reference>
<organism evidence="1 2">
    <name type="scientific">Solanum bulbocastanum</name>
    <name type="common">Wild potato</name>
    <dbReference type="NCBI Taxonomy" id="147425"/>
    <lineage>
        <taxon>Eukaryota</taxon>
        <taxon>Viridiplantae</taxon>
        <taxon>Streptophyta</taxon>
        <taxon>Embryophyta</taxon>
        <taxon>Tracheophyta</taxon>
        <taxon>Spermatophyta</taxon>
        <taxon>Magnoliopsida</taxon>
        <taxon>eudicotyledons</taxon>
        <taxon>Gunneridae</taxon>
        <taxon>Pentapetalae</taxon>
        <taxon>asterids</taxon>
        <taxon>lamiids</taxon>
        <taxon>Solanales</taxon>
        <taxon>Solanaceae</taxon>
        <taxon>Solanoideae</taxon>
        <taxon>Solaneae</taxon>
        <taxon>Solanum</taxon>
    </lineage>
</organism>
<dbReference type="EMBL" id="JBANQN010000003">
    <property type="protein sequence ID" value="KAK6796044.1"/>
    <property type="molecule type" value="Genomic_DNA"/>
</dbReference>
<gene>
    <name evidence="1" type="ORF">RDI58_009499</name>
</gene>
<dbReference type="PANTHER" id="PTHR34788:SF4">
    <property type="entry name" value="F15I1.22"/>
    <property type="match status" value="1"/>
</dbReference>
<accession>A0AAN8YJH4</accession>
<proteinExistence type="predicted"/>
<dbReference type="PANTHER" id="PTHR34788">
    <property type="entry name" value="F15I1.22"/>
    <property type="match status" value="1"/>
</dbReference>
<dbReference type="Proteomes" id="UP001371456">
    <property type="component" value="Unassembled WGS sequence"/>
</dbReference>
<evidence type="ECO:0000313" key="1">
    <source>
        <dbReference type="EMBL" id="KAK6796044.1"/>
    </source>
</evidence>
<dbReference type="AlphaFoldDB" id="A0AAN8YJH4"/>
<protein>
    <submittedName>
        <fullName evidence="1">Uncharacterized protein</fullName>
    </submittedName>
</protein>
<comment type="caution">
    <text evidence="1">The sequence shown here is derived from an EMBL/GenBank/DDBJ whole genome shotgun (WGS) entry which is preliminary data.</text>
</comment>
<evidence type="ECO:0000313" key="2">
    <source>
        <dbReference type="Proteomes" id="UP001371456"/>
    </source>
</evidence>